<proteinExistence type="predicted"/>
<reference evidence="1" key="1">
    <citation type="submission" date="2014-09" db="EMBL/GenBank/DDBJ databases">
        <authorList>
            <person name="Magalhaes I.L.F."/>
            <person name="Oliveira U."/>
            <person name="Santos F.R."/>
            <person name="Vidigal T.H.D.A."/>
            <person name="Brescovit A.D."/>
            <person name="Santos A.J."/>
        </authorList>
    </citation>
    <scope>NUCLEOTIDE SEQUENCE</scope>
    <source>
        <tissue evidence="1">Shoot tissue taken approximately 20 cm above the soil surface</tissue>
    </source>
</reference>
<evidence type="ECO:0000313" key="1">
    <source>
        <dbReference type="EMBL" id="JAD35639.1"/>
    </source>
</evidence>
<sequence length="60" mass="6511">MHICHCPLPTFSFGTFAKLIAYMKMEPGAMCLACLCCGLSSASLQLYVPIFSGILLLEHS</sequence>
<accession>A0A0A9TBK7</accession>
<reference evidence="1" key="2">
    <citation type="journal article" date="2015" name="Data Brief">
        <title>Shoot transcriptome of the giant reed, Arundo donax.</title>
        <authorList>
            <person name="Barrero R.A."/>
            <person name="Guerrero F.D."/>
            <person name="Moolhuijzen P."/>
            <person name="Goolsby J.A."/>
            <person name="Tidwell J."/>
            <person name="Bellgard S.E."/>
            <person name="Bellgard M.I."/>
        </authorList>
    </citation>
    <scope>NUCLEOTIDE SEQUENCE</scope>
    <source>
        <tissue evidence="1">Shoot tissue taken approximately 20 cm above the soil surface</tissue>
    </source>
</reference>
<dbReference type="EMBL" id="GBRH01262256">
    <property type="protein sequence ID" value="JAD35639.1"/>
    <property type="molecule type" value="Transcribed_RNA"/>
</dbReference>
<name>A0A0A9TBK7_ARUDO</name>
<organism evidence="1">
    <name type="scientific">Arundo donax</name>
    <name type="common">Giant reed</name>
    <name type="synonym">Donax arundinaceus</name>
    <dbReference type="NCBI Taxonomy" id="35708"/>
    <lineage>
        <taxon>Eukaryota</taxon>
        <taxon>Viridiplantae</taxon>
        <taxon>Streptophyta</taxon>
        <taxon>Embryophyta</taxon>
        <taxon>Tracheophyta</taxon>
        <taxon>Spermatophyta</taxon>
        <taxon>Magnoliopsida</taxon>
        <taxon>Liliopsida</taxon>
        <taxon>Poales</taxon>
        <taxon>Poaceae</taxon>
        <taxon>PACMAD clade</taxon>
        <taxon>Arundinoideae</taxon>
        <taxon>Arundineae</taxon>
        <taxon>Arundo</taxon>
    </lineage>
</organism>
<dbReference type="AlphaFoldDB" id="A0A0A9TBK7"/>
<protein>
    <submittedName>
        <fullName evidence="1">Uncharacterized protein</fullName>
    </submittedName>
</protein>